<evidence type="ECO:0000256" key="2">
    <source>
        <dbReference type="SAM" id="MobiDB-lite"/>
    </source>
</evidence>
<dbReference type="Pfam" id="PF14988">
    <property type="entry name" value="DUF4515"/>
    <property type="match status" value="1"/>
</dbReference>
<reference evidence="3" key="1">
    <citation type="journal article" date="2019" name="PeerJ">
        <title>Genes of the pig, Sus scrofa, reconstructed with EvidentialGene.</title>
        <authorList>
            <person name="Gilbert D.G."/>
        </authorList>
    </citation>
    <scope>NUCLEOTIDE SEQUENCE</scope>
</reference>
<dbReference type="InterPro" id="IPR032777">
    <property type="entry name" value="DUF4515"/>
</dbReference>
<protein>
    <submittedName>
        <fullName evidence="3">Coiled-coil domain-containing protein 121 isoform X1</fullName>
    </submittedName>
</protein>
<dbReference type="EMBL" id="DQIR01031555">
    <property type="protein sequence ID" value="HCZ87030.1"/>
    <property type="molecule type" value="Transcribed_RNA"/>
</dbReference>
<dbReference type="AlphaFoldDB" id="A0A4X1TMJ9"/>
<dbReference type="GeneID" id="100520301"/>
<dbReference type="RefSeq" id="XP_003125331.2">
    <property type="nucleotide sequence ID" value="XM_003125283.3"/>
</dbReference>
<keyword evidence="1" id="KW-0175">Coiled coil</keyword>
<dbReference type="OMA" id="KWRHWED"/>
<feature type="region of interest" description="Disordered" evidence="2">
    <location>
        <begin position="111"/>
        <end position="152"/>
    </location>
</feature>
<dbReference type="CTD" id="79635"/>
<organism evidence="3">
    <name type="scientific">Sus scrofa</name>
    <name type="common">Pig</name>
    <dbReference type="NCBI Taxonomy" id="9823"/>
    <lineage>
        <taxon>Eukaryota</taxon>
        <taxon>Metazoa</taxon>
        <taxon>Chordata</taxon>
        <taxon>Craniata</taxon>
        <taxon>Vertebrata</taxon>
        <taxon>Euteleostomi</taxon>
        <taxon>Mammalia</taxon>
        <taxon>Eutheria</taxon>
        <taxon>Laurasiatheria</taxon>
        <taxon>Artiodactyla</taxon>
        <taxon>Suina</taxon>
        <taxon>Suidae</taxon>
        <taxon>Sus</taxon>
    </lineage>
</organism>
<evidence type="ECO:0000256" key="1">
    <source>
        <dbReference type="SAM" id="Coils"/>
    </source>
</evidence>
<feature type="region of interest" description="Disordered" evidence="2">
    <location>
        <begin position="40"/>
        <end position="86"/>
    </location>
</feature>
<feature type="coiled-coil region" evidence="1">
    <location>
        <begin position="289"/>
        <end position="439"/>
    </location>
</feature>
<evidence type="ECO:0000313" key="3">
    <source>
        <dbReference type="EMBL" id="HCZ87030.1"/>
    </source>
</evidence>
<dbReference type="ExpressionAtlas" id="A0A4X1TMJ9">
    <property type="expression patterns" value="baseline and differential"/>
</dbReference>
<feature type="compositionally biased region" description="Low complexity" evidence="2">
    <location>
        <begin position="69"/>
        <end position="86"/>
    </location>
</feature>
<proteinExistence type="predicted"/>
<dbReference type="PANTHER" id="PTHR14845:SF3">
    <property type="entry name" value="COILED-COIL DOMAIN CONTAINING 121, RETROGENE 1"/>
    <property type="match status" value="1"/>
</dbReference>
<accession>A0A4X1TMJ9</accession>
<name>A0A4X1TMJ9_PIG</name>
<sequence>MGAQLGTETGRWRHWDDNWKGSAPEQLTVVGRGLLRTQLRTPGGWEDRGPPGSHSTRVKRGRFPADPLRAGNRAAGEPAARAGPAAEEVKRLRAGQARTRAVCEPRSCWAAPRPPETRREKLGKPSRLRRGVRVSPAPGSSAGSLTASPKELRRGLGEERLVAEFVKLAEDSSSSLQPDLRFLNNFLKPEKLTKREKRFKEKAIVEMMKLDKQIKETQIRLEPIMGDTRQLLAEKAHVKKENQFFLEYLTKQTEECKQRIEKLWNDYLHQSGEIEQKRQELASKYAKKKSELKTELLQKEKILSNLNQQLEAMRDISIVKENQEREIRTLQQEIKKTQAETAVKKQAVLVQFFQEKALLEAQLSELDARQLGKRPTKELNSKNQALEKAAKQYASEFHGSINKQHQRLRKELPQLIQKCQKLEATHSHLKQQQQLLQQEQWYLESLIRGRQRLQERRNPCPRQGVPKTTLNPALGTKSRMHPK</sequence>
<dbReference type="OrthoDB" id="9625750at2759"/>
<feature type="region of interest" description="Disordered" evidence="2">
    <location>
        <begin position="453"/>
        <end position="483"/>
    </location>
</feature>
<dbReference type="PANTHER" id="PTHR14845">
    <property type="entry name" value="COILED-COIL DOMAIN-CONTAINING 166"/>
    <property type="match status" value="1"/>
</dbReference>
<accession>A0A480EFW1</accession>
<dbReference type="KEGG" id="ssc:100520301"/>